<feature type="domain" description="3-oxo-5-alpha-steroid 4-dehydrogenase C-terminal" evidence="18">
    <location>
        <begin position="109"/>
        <end position="260"/>
    </location>
</feature>
<dbReference type="PANTHER" id="PTHR10556:SF57">
    <property type="entry name" value="3-OXO-5-ALPHA-STEROID 4-DEHYDROGENASE 1"/>
    <property type="match status" value="1"/>
</dbReference>
<protein>
    <recommendedName>
        <fullName evidence="17">3-oxo-5alpha-steroid 4-dehydrogenase (NADP(+))</fullName>
        <ecNumber evidence="17">1.3.1.22</ecNumber>
    </recommendedName>
</protein>
<dbReference type="InterPro" id="IPR001104">
    <property type="entry name" value="3-oxo-5_a-steroid_4-DH_C"/>
</dbReference>
<evidence type="ECO:0000256" key="3">
    <source>
        <dbReference type="ARBA" id="ARBA00007742"/>
    </source>
</evidence>
<reference evidence="19" key="1">
    <citation type="submission" date="2021-02" db="EMBL/GenBank/DDBJ databases">
        <authorList>
            <person name="Nowell W R."/>
        </authorList>
    </citation>
    <scope>NUCLEOTIDE SEQUENCE</scope>
</reference>
<dbReference type="EMBL" id="CAJOBD010000477">
    <property type="protein sequence ID" value="CAF3675509.1"/>
    <property type="molecule type" value="Genomic_DNA"/>
</dbReference>
<dbReference type="EC" id="1.3.1.22" evidence="17"/>
<dbReference type="Gene3D" id="1.20.120.1630">
    <property type="match status" value="1"/>
</dbReference>
<dbReference type="GO" id="GO:0005789">
    <property type="term" value="C:endoplasmic reticulum membrane"/>
    <property type="evidence" value="ECO:0007669"/>
    <property type="project" value="UniProtKB-SubCell"/>
</dbReference>
<evidence type="ECO:0000256" key="8">
    <source>
        <dbReference type="ARBA" id="ARBA00022857"/>
    </source>
</evidence>
<dbReference type="EMBL" id="CAJNOT010000055">
    <property type="protein sequence ID" value="CAF0807423.1"/>
    <property type="molecule type" value="Genomic_DNA"/>
</dbReference>
<comment type="catalytic activity">
    <reaction evidence="17">
        <text>a 3-oxo-5alpha-steroid + NADP(+) = a 3-oxo-Delta(4)-steroid + NADPH + H(+)</text>
        <dbReference type="Rhea" id="RHEA:54384"/>
        <dbReference type="ChEBI" id="CHEBI:13601"/>
        <dbReference type="ChEBI" id="CHEBI:15378"/>
        <dbReference type="ChEBI" id="CHEBI:47909"/>
        <dbReference type="ChEBI" id="CHEBI:57783"/>
        <dbReference type="ChEBI" id="CHEBI:58349"/>
        <dbReference type="EC" id="1.3.1.22"/>
    </reaction>
</comment>
<dbReference type="PANTHER" id="PTHR10556">
    <property type="entry name" value="3-OXO-5-ALPHA-STEROID 4-DEHYDROGENASE"/>
    <property type="match status" value="1"/>
</dbReference>
<feature type="transmembrane region" description="Helical" evidence="17">
    <location>
        <begin position="54"/>
        <end position="72"/>
    </location>
</feature>
<keyword evidence="11" id="KW-0443">Lipid metabolism</keyword>
<comment type="similarity">
    <text evidence="3 17">Belongs to the steroid 5-alpha reductase family.</text>
</comment>
<dbReference type="Proteomes" id="UP000663836">
    <property type="component" value="Unassembled WGS sequence"/>
</dbReference>
<comment type="catalytic activity">
    <reaction evidence="14">
        <text>5alpha-pregnane-3,20-dione + NADP(+) = progesterone + NADPH + H(+)</text>
        <dbReference type="Rhea" id="RHEA:21952"/>
        <dbReference type="ChEBI" id="CHEBI:15378"/>
        <dbReference type="ChEBI" id="CHEBI:17026"/>
        <dbReference type="ChEBI" id="CHEBI:28952"/>
        <dbReference type="ChEBI" id="CHEBI:57783"/>
        <dbReference type="ChEBI" id="CHEBI:58349"/>
        <dbReference type="EC" id="1.3.1.22"/>
    </reaction>
    <physiologicalReaction direction="right-to-left" evidence="14">
        <dbReference type="Rhea" id="RHEA:21954"/>
    </physiologicalReaction>
</comment>
<comment type="subcellular location">
    <subcellularLocation>
        <location evidence="2">Endoplasmic reticulum membrane</location>
        <topology evidence="2">Multi-pass membrane protein</topology>
    </subcellularLocation>
    <subcellularLocation>
        <location evidence="1">Microsome membrane</location>
        <topology evidence="1">Multi-pass membrane protein</topology>
    </subcellularLocation>
</comment>
<evidence type="ECO:0000256" key="1">
    <source>
        <dbReference type="ARBA" id="ARBA00004154"/>
    </source>
</evidence>
<evidence type="ECO:0000256" key="16">
    <source>
        <dbReference type="ARBA" id="ARBA00049397"/>
    </source>
</evidence>
<keyword evidence="10" id="KW-0560">Oxidoreductase</keyword>
<evidence type="ECO:0000256" key="9">
    <source>
        <dbReference type="ARBA" id="ARBA00022989"/>
    </source>
</evidence>
<keyword evidence="9 17" id="KW-1133">Transmembrane helix</keyword>
<keyword evidence="4 17" id="KW-0812">Transmembrane</keyword>
<name>A0A813T4Q2_9BILA</name>
<dbReference type="GO" id="GO:0047751">
    <property type="term" value="F:3-oxo-5-alpha-steroid 4-dehydrogenase (NADP+) activity"/>
    <property type="evidence" value="ECO:0007669"/>
    <property type="project" value="UniProtKB-EC"/>
</dbReference>
<comment type="catalytic activity">
    <reaction evidence="15">
        <text>androst-4-ene-3,17-dione + NADPH + H(+) = 5alpha-androstan-3,17-dione + NADP(+)</text>
        <dbReference type="Rhea" id="RHEA:50816"/>
        <dbReference type="ChEBI" id="CHEBI:15378"/>
        <dbReference type="ChEBI" id="CHEBI:15994"/>
        <dbReference type="ChEBI" id="CHEBI:16422"/>
        <dbReference type="ChEBI" id="CHEBI:57783"/>
        <dbReference type="ChEBI" id="CHEBI:58349"/>
    </reaction>
    <physiologicalReaction direction="left-to-right" evidence="15">
        <dbReference type="Rhea" id="RHEA:50817"/>
    </physiologicalReaction>
</comment>
<evidence type="ECO:0000256" key="5">
    <source>
        <dbReference type="ARBA" id="ARBA00022782"/>
    </source>
</evidence>
<dbReference type="Proteomes" id="UP000663864">
    <property type="component" value="Unassembled WGS sequence"/>
</dbReference>
<feature type="transmembrane region" description="Helical" evidence="17">
    <location>
        <begin position="84"/>
        <end position="104"/>
    </location>
</feature>
<feature type="transmembrane region" description="Helical" evidence="17">
    <location>
        <begin position="110"/>
        <end position="130"/>
    </location>
</feature>
<evidence type="ECO:0000259" key="18">
    <source>
        <dbReference type="Pfam" id="PF02544"/>
    </source>
</evidence>
<dbReference type="FunFam" id="1.20.120.1630:FF:000014">
    <property type="entry name" value="Steroid 5-alpha reductase, putative"/>
    <property type="match status" value="1"/>
</dbReference>
<accession>A0A813T4Q2</accession>
<dbReference type="InterPro" id="IPR016636">
    <property type="entry name" value="3-oxo-5-alpha-steroid_4-DH"/>
</dbReference>
<comment type="caution">
    <text evidence="19">The sequence shown here is derived from an EMBL/GenBank/DDBJ whole genome shotgun (WGS) entry which is preliminary data.</text>
</comment>
<evidence type="ECO:0000256" key="7">
    <source>
        <dbReference type="ARBA" id="ARBA00022848"/>
    </source>
</evidence>
<gene>
    <name evidence="20" type="ORF">JBS370_LOCUS7838</name>
    <name evidence="19" type="ORF">ZHD862_LOCUS2737</name>
</gene>
<dbReference type="PROSITE" id="PS50244">
    <property type="entry name" value="S5A_REDUCTASE"/>
    <property type="match status" value="1"/>
</dbReference>
<comment type="catalytic activity">
    <reaction evidence="16">
        <text>17beta-hydroxy-5alpha-androstan-3-one + NADP(+) = testosterone + NADPH + H(+)</text>
        <dbReference type="Rhea" id="RHEA:50820"/>
        <dbReference type="ChEBI" id="CHEBI:15378"/>
        <dbReference type="ChEBI" id="CHEBI:16330"/>
        <dbReference type="ChEBI" id="CHEBI:17347"/>
        <dbReference type="ChEBI" id="CHEBI:57783"/>
        <dbReference type="ChEBI" id="CHEBI:58349"/>
        <dbReference type="EC" id="1.3.1.22"/>
    </reaction>
    <physiologicalReaction direction="right-to-left" evidence="16">
        <dbReference type="Rhea" id="RHEA:50822"/>
    </physiologicalReaction>
</comment>
<dbReference type="GO" id="GO:0006702">
    <property type="term" value="P:androgen biosynthetic process"/>
    <property type="evidence" value="ECO:0007669"/>
    <property type="project" value="UniProtKB-ARBA"/>
</dbReference>
<keyword evidence="8" id="KW-0521">NADP</keyword>
<dbReference type="AlphaFoldDB" id="A0A813T4Q2"/>
<keyword evidence="6" id="KW-0256">Endoplasmic reticulum</keyword>
<evidence type="ECO:0000256" key="13">
    <source>
        <dbReference type="ARBA" id="ARBA00037789"/>
    </source>
</evidence>
<comment type="function">
    <text evidence="13">Converts testosterone into 5-alpha-dihydrotestosterone and progesterone or corticosterone into their corresponding 5-alpha-3-oxosteroids. It plays a central role in sexual differentiation and androgen physiology.</text>
</comment>
<evidence type="ECO:0000313" key="20">
    <source>
        <dbReference type="EMBL" id="CAF3675509.1"/>
    </source>
</evidence>
<feature type="transmembrane region" description="Helical" evidence="17">
    <location>
        <begin position="142"/>
        <end position="162"/>
    </location>
</feature>
<evidence type="ECO:0000256" key="6">
    <source>
        <dbReference type="ARBA" id="ARBA00022824"/>
    </source>
</evidence>
<dbReference type="PIRSF" id="PIRSF015596">
    <property type="entry name" value="5_alpha-SR2"/>
    <property type="match status" value="1"/>
</dbReference>
<proteinExistence type="inferred from homology"/>
<evidence type="ECO:0000313" key="19">
    <source>
        <dbReference type="EMBL" id="CAF0807423.1"/>
    </source>
</evidence>
<dbReference type="Pfam" id="PF02544">
    <property type="entry name" value="Steroid_dh"/>
    <property type="match status" value="1"/>
</dbReference>
<organism evidence="19 21">
    <name type="scientific">Rotaria sordida</name>
    <dbReference type="NCBI Taxonomy" id="392033"/>
    <lineage>
        <taxon>Eukaryota</taxon>
        <taxon>Metazoa</taxon>
        <taxon>Spiralia</taxon>
        <taxon>Gnathifera</taxon>
        <taxon>Rotifera</taxon>
        <taxon>Eurotatoria</taxon>
        <taxon>Bdelloidea</taxon>
        <taxon>Philodinida</taxon>
        <taxon>Philodinidae</taxon>
        <taxon>Rotaria</taxon>
    </lineage>
</organism>
<evidence type="ECO:0000313" key="21">
    <source>
        <dbReference type="Proteomes" id="UP000663864"/>
    </source>
</evidence>
<sequence length="260" mass="30599">MLKYILNDQNFVCYVLPYLWFINSFIVIFCELVLNIKAPYGRYNMNNSGVPARLAWFIQELPSFIIPCYLLYYHWSSVSITKFIIVGLFLIHYFQRVFIFPMLIRGGKHSPYLTTILAFIFCCLNSYAIVEEILAYHIYPNDYLLSLRFISGMMIFFIGFILNLQADSILRNLRKDNNQRDYQIPRGGLFEYVSGANFLAESIEWTGYAICAWTLPAFAFSVFVWVNIGIGRAIHHHQFYLEKFKDEYPKNRKAIIPFIL</sequence>
<evidence type="ECO:0000256" key="12">
    <source>
        <dbReference type="ARBA" id="ARBA00023136"/>
    </source>
</evidence>
<evidence type="ECO:0000256" key="14">
    <source>
        <dbReference type="ARBA" id="ARBA00048292"/>
    </source>
</evidence>
<dbReference type="GO" id="GO:0030154">
    <property type="term" value="P:cell differentiation"/>
    <property type="evidence" value="ECO:0007669"/>
    <property type="project" value="UniProtKB-KW"/>
</dbReference>
<feature type="transmembrane region" description="Helical" evidence="17">
    <location>
        <begin position="205"/>
        <end position="228"/>
    </location>
</feature>
<keyword evidence="12 17" id="KW-0472">Membrane</keyword>
<evidence type="ECO:0000256" key="4">
    <source>
        <dbReference type="ARBA" id="ARBA00022692"/>
    </source>
</evidence>
<feature type="transmembrane region" description="Helical" evidence="17">
    <location>
        <begin position="12"/>
        <end position="34"/>
    </location>
</feature>
<keyword evidence="7" id="KW-0492">Microsome</keyword>
<evidence type="ECO:0000256" key="17">
    <source>
        <dbReference type="PIRNR" id="PIRNR015596"/>
    </source>
</evidence>
<evidence type="ECO:0000256" key="11">
    <source>
        <dbReference type="ARBA" id="ARBA00023098"/>
    </source>
</evidence>
<evidence type="ECO:0000256" key="2">
    <source>
        <dbReference type="ARBA" id="ARBA00004477"/>
    </source>
</evidence>
<evidence type="ECO:0000256" key="10">
    <source>
        <dbReference type="ARBA" id="ARBA00023002"/>
    </source>
</evidence>
<dbReference type="InterPro" id="IPR039357">
    <property type="entry name" value="SRD5A/TECR"/>
</dbReference>
<evidence type="ECO:0000256" key="15">
    <source>
        <dbReference type="ARBA" id="ARBA00049166"/>
    </source>
</evidence>
<keyword evidence="5" id="KW-0221">Differentiation</keyword>